<organism evidence="1 2">
    <name type="scientific">Paramecium sonneborni</name>
    <dbReference type="NCBI Taxonomy" id="65129"/>
    <lineage>
        <taxon>Eukaryota</taxon>
        <taxon>Sar</taxon>
        <taxon>Alveolata</taxon>
        <taxon>Ciliophora</taxon>
        <taxon>Intramacronucleata</taxon>
        <taxon>Oligohymenophorea</taxon>
        <taxon>Peniculida</taxon>
        <taxon>Parameciidae</taxon>
        <taxon>Paramecium</taxon>
    </lineage>
</organism>
<sequence length="141" mass="17162">MVNSSKLQFNLPSEQKINKDDIHHQPQFNELNGKEEKINFNFNHLANRQAKINKDTRDIQVALIKYQIVIISQMDSNHKSTQNKLLLYLSLFQMKMRNNKQNNWKTQKKKYHKQLRHQYQNKKFGEVIRQHMYYDIIRSFL</sequence>
<dbReference type="Proteomes" id="UP000692954">
    <property type="component" value="Unassembled WGS sequence"/>
</dbReference>
<gene>
    <name evidence="1" type="ORF">PSON_ATCC_30995.1.T2300003</name>
</gene>
<accession>A0A8S1RQE9</accession>
<reference evidence="1" key="1">
    <citation type="submission" date="2021-01" db="EMBL/GenBank/DDBJ databases">
        <authorList>
            <consortium name="Genoscope - CEA"/>
            <person name="William W."/>
        </authorList>
    </citation>
    <scope>NUCLEOTIDE SEQUENCE</scope>
</reference>
<comment type="caution">
    <text evidence="1">The sequence shown here is derived from an EMBL/GenBank/DDBJ whole genome shotgun (WGS) entry which is preliminary data.</text>
</comment>
<protein>
    <submittedName>
        <fullName evidence="1">Uncharacterized protein</fullName>
    </submittedName>
</protein>
<keyword evidence="2" id="KW-1185">Reference proteome</keyword>
<dbReference type="AlphaFoldDB" id="A0A8S1RQE9"/>
<name>A0A8S1RQE9_9CILI</name>
<dbReference type="EMBL" id="CAJJDN010000230">
    <property type="protein sequence ID" value="CAD8129562.1"/>
    <property type="molecule type" value="Genomic_DNA"/>
</dbReference>
<evidence type="ECO:0000313" key="1">
    <source>
        <dbReference type="EMBL" id="CAD8129562.1"/>
    </source>
</evidence>
<proteinExistence type="predicted"/>
<evidence type="ECO:0000313" key="2">
    <source>
        <dbReference type="Proteomes" id="UP000692954"/>
    </source>
</evidence>